<dbReference type="Proteomes" id="UP000308430">
    <property type="component" value="Unassembled WGS sequence"/>
</dbReference>
<evidence type="ECO:0000313" key="1">
    <source>
        <dbReference type="EMBL" id="THF66261.1"/>
    </source>
</evidence>
<proteinExistence type="predicted"/>
<accession>A0A4S4B134</accession>
<protein>
    <submittedName>
        <fullName evidence="1">Uncharacterized protein</fullName>
    </submittedName>
</protein>
<gene>
    <name evidence="1" type="ORF">E6C76_05295</name>
</gene>
<dbReference type="OrthoDB" id="9813510at2"/>
<dbReference type="EMBL" id="SSOC01000002">
    <property type="protein sequence ID" value="THF66261.1"/>
    <property type="molecule type" value="Genomic_DNA"/>
</dbReference>
<dbReference type="AlphaFoldDB" id="A0A4S4B134"/>
<name>A0A4S4B134_9RHOO</name>
<comment type="caution">
    <text evidence="1">The sequence shown here is derived from an EMBL/GenBank/DDBJ whole genome shotgun (WGS) entry which is preliminary data.</text>
</comment>
<dbReference type="RefSeq" id="WP_136347210.1">
    <property type="nucleotide sequence ID" value="NZ_SSOC01000002.1"/>
</dbReference>
<evidence type="ECO:0000313" key="2">
    <source>
        <dbReference type="Proteomes" id="UP000308430"/>
    </source>
</evidence>
<organism evidence="1 2">
    <name type="scientific">Pseudothauera nasutitermitis</name>
    <dbReference type="NCBI Taxonomy" id="2565930"/>
    <lineage>
        <taxon>Bacteria</taxon>
        <taxon>Pseudomonadati</taxon>
        <taxon>Pseudomonadota</taxon>
        <taxon>Betaproteobacteria</taxon>
        <taxon>Rhodocyclales</taxon>
        <taxon>Zoogloeaceae</taxon>
        <taxon>Pseudothauera</taxon>
    </lineage>
</organism>
<keyword evidence="2" id="KW-1185">Reference proteome</keyword>
<sequence length="68" mass="7391">MSRRRIMPKTNPFRALGINELADVLGHGAFVLSTDAIFAIDNARLRNPVGSLGMKDRMKNNGLADPAP</sequence>
<reference evidence="1 2" key="1">
    <citation type="submission" date="2019-04" db="EMBL/GenBank/DDBJ databases">
        <title>Azoarcus nasutitermitis sp. nov. isolated from termite nest.</title>
        <authorList>
            <person name="Lin S.-Y."/>
            <person name="Hameed A."/>
            <person name="Hsu Y.-H."/>
            <person name="Young C.-C."/>
        </authorList>
    </citation>
    <scope>NUCLEOTIDE SEQUENCE [LARGE SCALE GENOMIC DNA]</scope>
    <source>
        <strain evidence="1 2">CC-YHH838</strain>
    </source>
</reference>